<organism evidence="3 4">
    <name type="scientific">Stylosanthes scabra</name>
    <dbReference type="NCBI Taxonomy" id="79078"/>
    <lineage>
        <taxon>Eukaryota</taxon>
        <taxon>Viridiplantae</taxon>
        <taxon>Streptophyta</taxon>
        <taxon>Embryophyta</taxon>
        <taxon>Tracheophyta</taxon>
        <taxon>Spermatophyta</taxon>
        <taxon>Magnoliopsida</taxon>
        <taxon>eudicotyledons</taxon>
        <taxon>Gunneridae</taxon>
        <taxon>Pentapetalae</taxon>
        <taxon>rosids</taxon>
        <taxon>fabids</taxon>
        <taxon>Fabales</taxon>
        <taxon>Fabaceae</taxon>
        <taxon>Papilionoideae</taxon>
        <taxon>50 kb inversion clade</taxon>
        <taxon>dalbergioids sensu lato</taxon>
        <taxon>Dalbergieae</taxon>
        <taxon>Pterocarpus clade</taxon>
        <taxon>Stylosanthes</taxon>
    </lineage>
</organism>
<gene>
    <name evidence="3" type="ORF">PIB30_012435</name>
</gene>
<sequence>MALKPVKYTLVDAFTESAFKGNPAAVCFLDEEREQKWLQSVAAEFNISQTAFLTHIHNNNNNNNGSHSIIPRFGLRWFTPLTEVKLCGHATLAAAHTLFSSGLVDGNNNVIEFVTLSGILTVKRIPTINEQEQEETNDNGFYVELDFPADPIKDSNYFDETFKISEALNGAEIIDLKGTQNADDLFVVVKSGEAVIEVEPKLDEIVKFPGRGLIVTAAAPSGSGFDFYSRFFCPKFGINEDPACGTAHCALASYWSKKLGKCGLKAYQASRRGGVLNIQIDEKNQRVLLRGKAIIVMEGCILV</sequence>
<protein>
    <submittedName>
        <fullName evidence="3">Uncharacterized protein</fullName>
    </submittedName>
</protein>
<evidence type="ECO:0000256" key="1">
    <source>
        <dbReference type="ARBA" id="ARBA00008270"/>
    </source>
</evidence>
<dbReference type="Proteomes" id="UP001341840">
    <property type="component" value="Unassembled WGS sequence"/>
</dbReference>
<keyword evidence="4" id="KW-1185">Reference proteome</keyword>
<dbReference type="EMBL" id="JASCZI010060446">
    <property type="protein sequence ID" value="MED6131731.1"/>
    <property type="molecule type" value="Genomic_DNA"/>
</dbReference>
<dbReference type="PANTHER" id="PTHR13774">
    <property type="entry name" value="PHENAZINE BIOSYNTHESIS PROTEIN"/>
    <property type="match status" value="1"/>
</dbReference>
<evidence type="ECO:0000256" key="2">
    <source>
        <dbReference type="ARBA" id="ARBA00023235"/>
    </source>
</evidence>
<accession>A0ABU6S6J9</accession>
<comment type="caution">
    <text evidence="3">The sequence shown here is derived from an EMBL/GenBank/DDBJ whole genome shotgun (WGS) entry which is preliminary data.</text>
</comment>
<keyword evidence="2" id="KW-0413">Isomerase</keyword>
<name>A0ABU6S6J9_9FABA</name>
<evidence type="ECO:0000313" key="4">
    <source>
        <dbReference type="Proteomes" id="UP001341840"/>
    </source>
</evidence>
<dbReference type="PIRSF" id="PIRSF016184">
    <property type="entry name" value="PhzC_PhzF"/>
    <property type="match status" value="1"/>
</dbReference>
<dbReference type="PANTHER" id="PTHR13774:SF17">
    <property type="entry name" value="PHENAZINE BIOSYNTHESIS-LIKE DOMAIN-CONTAINING PROTEIN"/>
    <property type="match status" value="1"/>
</dbReference>
<dbReference type="NCBIfam" id="TIGR00654">
    <property type="entry name" value="PhzF_family"/>
    <property type="match status" value="1"/>
</dbReference>
<dbReference type="InterPro" id="IPR003719">
    <property type="entry name" value="Phenazine_PhzF-like"/>
</dbReference>
<dbReference type="Gene3D" id="3.10.310.10">
    <property type="entry name" value="Diaminopimelate Epimerase, Chain A, domain 1"/>
    <property type="match status" value="2"/>
</dbReference>
<evidence type="ECO:0000313" key="3">
    <source>
        <dbReference type="EMBL" id="MED6131731.1"/>
    </source>
</evidence>
<dbReference type="Pfam" id="PF02567">
    <property type="entry name" value="PhzC-PhzF"/>
    <property type="match status" value="1"/>
</dbReference>
<proteinExistence type="inferred from homology"/>
<reference evidence="3 4" key="1">
    <citation type="journal article" date="2023" name="Plants (Basel)">
        <title>Bridging the Gap: Combining Genomics and Transcriptomics Approaches to Understand Stylosanthes scabra, an Orphan Legume from the Brazilian Caatinga.</title>
        <authorList>
            <person name="Ferreira-Neto J.R.C."/>
            <person name="da Silva M.D."/>
            <person name="Binneck E."/>
            <person name="de Melo N.F."/>
            <person name="da Silva R.H."/>
            <person name="de Melo A.L.T.M."/>
            <person name="Pandolfi V."/>
            <person name="Bustamante F.O."/>
            <person name="Brasileiro-Vidal A.C."/>
            <person name="Benko-Iseppon A.M."/>
        </authorList>
    </citation>
    <scope>NUCLEOTIDE SEQUENCE [LARGE SCALE GENOMIC DNA]</scope>
    <source>
        <tissue evidence="3">Leaves</tissue>
    </source>
</reference>
<dbReference type="SUPFAM" id="SSF54506">
    <property type="entry name" value="Diaminopimelate epimerase-like"/>
    <property type="match status" value="1"/>
</dbReference>
<comment type="similarity">
    <text evidence="1">Belongs to the PhzF family.</text>
</comment>